<dbReference type="Proteomes" id="UP001321249">
    <property type="component" value="Unassembled WGS sequence"/>
</dbReference>
<dbReference type="InterPro" id="IPR035437">
    <property type="entry name" value="SNase_OB-fold_sf"/>
</dbReference>
<proteinExistence type="predicted"/>
<dbReference type="AlphaFoldDB" id="A0AAJ6CTH7"/>
<evidence type="ECO:0000313" key="2">
    <source>
        <dbReference type="EMBL" id="WFG39607.1"/>
    </source>
</evidence>
<accession>A0AAJ6CTH7</accession>
<name>A0AAJ6CTH7_9CHLR</name>
<dbReference type="PROSITE" id="PS51257">
    <property type="entry name" value="PROKAR_LIPOPROTEIN"/>
    <property type="match status" value="1"/>
</dbReference>
<dbReference type="Gene3D" id="2.40.50.90">
    <property type="match status" value="1"/>
</dbReference>
<evidence type="ECO:0000313" key="3">
    <source>
        <dbReference type="Proteomes" id="UP001219901"/>
    </source>
</evidence>
<evidence type="ECO:0000313" key="1">
    <source>
        <dbReference type="EMBL" id="MDG0865647.1"/>
    </source>
</evidence>
<reference evidence="3 4" key="1">
    <citation type="submission" date="2019-11" db="EMBL/GenBank/DDBJ databases">
        <authorList>
            <person name="Cho J.-C."/>
        </authorList>
    </citation>
    <scope>NUCLEOTIDE SEQUENCE [LARGE SCALE GENOMIC DNA]</scope>
    <source>
        <strain evidence="2 3">JH1073</strain>
        <strain evidence="1 4">JH702</strain>
    </source>
</reference>
<dbReference type="EMBL" id="WMBE01000001">
    <property type="protein sequence ID" value="MDG0865647.1"/>
    <property type="molecule type" value="Genomic_DNA"/>
</dbReference>
<protein>
    <recommendedName>
        <fullName evidence="5">Lipoprotein</fullName>
    </recommendedName>
</protein>
<dbReference type="SUPFAM" id="SSF50199">
    <property type="entry name" value="Staphylococcal nuclease"/>
    <property type="match status" value="1"/>
</dbReference>
<reference evidence="3" key="3">
    <citation type="submission" date="2023-06" db="EMBL/GenBank/DDBJ databases">
        <title>Pangenomics reveal diversification of enzyme families and niche specialization in globally abundant SAR202 bacteria.</title>
        <authorList>
            <person name="Saw J.H.W."/>
        </authorList>
    </citation>
    <scope>NUCLEOTIDE SEQUENCE [LARGE SCALE GENOMIC DNA]</scope>
    <source>
        <strain evidence="3">JH1073</strain>
    </source>
</reference>
<reference evidence="2" key="2">
    <citation type="journal article" date="2023" name="Nat. Commun.">
        <title>Cultivation of marine bacteria of the SAR202 clade.</title>
        <authorList>
            <person name="Lim Y."/>
            <person name="Seo J.H."/>
            <person name="Giovannoni S.J."/>
            <person name="Kang I."/>
            <person name="Cho J.C."/>
        </authorList>
    </citation>
    <scope>NUCLEOTIDE SEQUENCE</scope>
    <source>
        <strain evidence="2">JH1073</strain>
    </source>
</reference>
<dbReference type="RefSeq" id="WP_342823478.1">
    <property type="nucleotide sequence ID" value="NZ_CP046146.1"/>
</dbReference>
<gene>
    <name evidence="1" type="ORF">GKO46_00985</name>
    <name evidence="2" type="ORF">GKO48_08240</name>
</gene>
<dbReference type="Proteomes" id="UP001219901">
    <property type="component" value="Chromosome"/>
</dbReference>
<dbReference type="EMBL" id="CP046147">
    <property type="protein sequence ID" value="WFG39607.1"/>
    <property type="molecule type" value="Genomic_DNA"/>
</dbReference>
<keyword evidence="3" id="KW-1185">Reference proteome</keyword>
<evidence type="ECO:0008006" key="5">
    <source>
        <dbReference type="Google" id="ProtNLM"/>
    </source>
</evidence>
<sequence length="193" mass="21091">MKTFELQSTAAISRAKPAWLLAFLLLVLITGCSSDAVAPTAAPRPAVLSCPNCELVDVAGVVDANTLSTSIGHIRMYGVYVLNEPADCATQAKERLSNLAGRSIRIEPGPEVPVRIGSNHYYFYTADGISIEDSLIRDGLALAWSQDGKHMGWFLFREAAAKSGDIGCLWHDYQAFQRGEPNEFRIPGLTYRE</sequence>
<evidence type="ECO:0000313" key="4">
    <source>
        <dbReference type="Proteomes" id="UP001321249"/>
    </source>
</evidence>
<organism evidence="2 3">
    <name type="scientific">Candidatus Lucifugimonas marina</name>
    <dbReference type="NCBI Taxonomy" id="3038979"/>
    <lineage>
        <taxon>Bacteria</taxon>
        <taxon>Bacillati</taxon>
        <taxon>Chloroflexota</taxon>
        <taxon>Dehalococcoidia</taxon>
        <taxon>SAR202 cluster</taxon>
        <taxon>Candidatus Lucifugimonadales</taxon>
        <taxon>Candidatus Lucifugimonadaceae</taxon>
        <taxon>Candidatus Lucifugimonas</taxon>
    </lineage>
</organism>